<dbReference type="GO" id="GO:0042802">
    <property type="term" value="F:identical protein binding"/>
    <property type="evidence" value="ECO:0007669"/>
    <property type="project" value="TreeGrafter"/>
</dbReference>
<dbReference type="Gene3D" id="3.90.1150.10">
    <property type="entry name" value="Aspartate Aminotransferase, domain 1"/>
    <property type="match status" value="1"/>
</dbReference>
<dbReference type="InterPro" id="IPR036291">
    <property type="entry name" value="NAD(P)-bd_dom_sf"/>
</dbReference>
<dbReference type="SUPFAM" id="SSF53383">
    <property type="entry name" value="PLP-dependent transferases"/>
    <property type="match status" value="1"/>
</dbReference>
<evidence type="ECO:0000256" key="2">
    <source>
        <dbReference type="ARBA" id="ARBA00022898"/>
    </source>
</evidence>
<proteinExistence type="predicted"/>
<protein>
    <submittedName>
        <fullName evidence="3">Ornithine aminotransferase</fullName>
    </submittedName>
</protein>
<dbReference type="EMBL" id="AZSP01000017">
    <property type="protein sequence ID" value="PVE13701.1"/>
    <property type="molecule type" value="Genomic_DNA"/>
</dbReference>
<dbReference type="GO" id="GO:0008483">
    <property type="term" value="F:transaminase activity"/>
    <property type="evidence" value="ECO:0007669"/>
    <property type="project" value="UniProtKB-KW"/>
</dbReference>
<dbReference type="GO" id="GO:0030170">
    <property type="term" value="F:pyridoxal phosphate binding"/>
    <property type="evidence" value="ECO:0007669"/>
    <property type="project" value="InterPro"/>
</dbReference>
<evidence type="ECO:0000313" key="3">
    <source>
        <dbReference type="EMBL" id="PVE13701.1"/>
    </source>
</evidence>
<keyword evidence="2" id="KW-0663">Pyridoxal phosphate</keyword>
<accession>A0A2T7TF46</accession>
<comment type="caution">
    <text evidence="3">The sequence shown here is derived from an EMBL/GenBank/DDBJ whole genome shotgun (WGS) entry which is preliminary data.</text>
</comment>
<dbReference type="FunFam" id="3.40.640.10:FF:000004">
    <property type="entry name" value="Acetylornithine aminotransferase"/>
    <property type="match status" value="1"/>
</dbReference>
<dbReference type="InterPro" id="IPR015421">
    <property type="entry name" value="PyrdxlP-dep_Trfase_major"/>
</dbReference>
<keyword evidence="3" id="KW-0032">Aminotransferase</keyword>
<organism evidence="3 4">
    <name type="scientific">Streptomyces scopuliridis RB72</name>
    <dbReference type="NCBI Taxonomy" id="1440053"/>
    <lineage>
        <taxon>Bacteria</taxon>
        <taxon>Bacillati</taxon>
        <taxon>Actinomycetota</taxon>
        <taxon>Actinomycetes</taxon>
        <taxon>Kitasatosporales</taxon>
        <taxon>Streptomycetaceae</taxon>
        <taxon>Streptomyces</taxon>
    </lineage>
</organism>
<dbReference type="Proteomes" id="UP000245992">
    <property type="component" value="Unassembled WGS sequence"/>
</dbReference>
<evidence type="ECO:0000256" key="1">
    <source>
        <dbReference type="ARBA" id="ARBA00001933"/>
    </source>
</evidence>
<name>A0A2T7TF46_9ACTN</name>
<keyword evidence="4" id="KW-1185">Reference proteome</keyword>
<dbReference type="InterPro" id="IPR015424">
    <property type="entry name" value="PyrdxlP-dep_Trfase"/>
</dbReference>
<dbReference type="SUPFAM" id="SSF51735">
    <property type="entry name" value="NAD(P)-binding Rossmann-fold domains"/>
    <property type="match status" value="1"/>
</dbReference>
<dbReference type="Pfam" id="PF00202">
    <property type="entry name" value="Aminotran_3"/>
    <property type="match status" value="1"/>
</dbReference>
<dbReference type="OrthoDB" id="9801052at2"/>
<sequence length="843" mass="88975">MKFGFLAHAVSPAHRNQIRGLDLFGRLLDDHRGTVRATGPRLHVPLPMLGSVTSLTGSRCDGEIRSLAHTAEQILRRPTAAREMVADEVEALRDAGADIVGLGGATSIVGDRGLWTAAHVDVPVTSGNSLTTYAAHESLLACARLLALPAEDTPVVVVGYPGSIALAVARLLLADGFRLELVTRRSRRSRSALLSYLDPADHARVTLREHVSECYATPRLYVAASSSGGVIDTGRLHPGSVVVDVALPRDAPSAPTGRDVLVVDGGLVSAVEAVVVGDGGLPGPTQQLNGCLAETIVLALEGRAECWSLGRRIDVEGVRRVGALAARHGFLPKPLASFGRVLADDDIARLDVHHRPRSRPAPPRQDITAVTRRRFRDHVNPPMARLFAAHGMDRVFTRAEGCVLTTADGVEYLDFVAGYGALGLGHNHPDVVARLRDFLDLGAPTFAQYISMPVQTAELAERLSAVSPGGLERVFFSNSGTEAVEAALKVARAATGRTRLVHADNSYHGKTLGALSVTGRDTHRAPFAPLVGDVVGVPYGDADALAAVIEGAAAFIVEPVQGEGGVVLPPPGYLLEAQRLCARAGAVFVLDEIQTGLGRTGAMFAAEHDGLRPDVVCLAKSLSGGLVPIAATLVRAGLWDAAYGSSDRAMLHSSTFGGGNLAAAAALATLDVLEGEKLPERARDTGTYLRTSLRAVCEPYGFIREVRGIGLMNAIELDGDFSGAAGAMADEILTRLPGDLHTLVDWLPDDVRTAMSRAGKALESSLGDLMCLRFAGQLARDHRILTFVTANRNRVLRIQPPLSLTTEQADRFVTAVGAVCHDLALHADVIGVRTAGTPTLDEG</sequence>
<dbReference type="AlphaFoldDB" id="A0A2T7TF46"/>
<keyword evidence="3" id="KW-0808">Transferase</keyword>
<dbReference type="STRING" id="1440053.GCA_000718095_00498"/>
<dbReference type="Gene3D" id="3.40.50.720">
    <property type="entry name" value="NAD(P)-binding Rossmann-like Domain"/>
    <property type="match status" value="1"/>
</dbReference>
<dbReference type="InterPro" id="IPR049704">
    <property type="entry name" value="Aminotrans_3_PPA_site"/>
</dbReference>
<reference evidence="3 4" key="1">
    <citation type="submission" date="2013-12" db="EMBL/GenBank/DDBJ databases">
        <title>Annotated genome of Streptomyces scopuliridis.</title>
        <authorList>
            <person name="Olson J.B."/>
        </authorList>
    </citation>
    <scope>NUCLEOTIDE SEQUENCE [LARGE SCALE GENOMIC DNA]</scope>
    <source>
        <strain evidence="3 4">RB72</strain>
    </source>
</reference>
<gene>
    <name evidence="3" type="ORF">Y717_09895</name>
</gene>
<dbReference type="PANTHER" id="PTHR11986">
    <property type="entry name" value="AMINOTRANSFERASE CLASS III"/>
    <property type="match status" value="1"/>
</dbReference>
<dbReference type="InterPro" id="IPR050103">
    <property type="entry name" value="Class-III_PLP-dep_AT"/>
</dbReference>
<dbReference type="InterPro" id="IPR005814">
    <property type="entry name" value="Aminotrans_3"/>
</dbReference>
<dbReference type="Gene3D" id="3.40.640.10">
    <property type="entry name" value="Type I PLP-dependent aspartate aminotransferase-like (Major domain)"/>
    <property type="match status" value="1"/>
</dbReference>
<dbReference type="RefSeq" id="WP_051745358.1">
    <property type="nucleotide sequence ID" value="NZ_AZSP01000017.1"/>
</dbReference>
<dbReference type="PROSITE" id="PS00600">
    <property type="entry name" value="AA_TRANSFER_CLASS_3"/>
    <property type="match status" value="1"/>
</dbReference>
<dbReference type="InterPro" id="IPR015422">
    <property type="entry name" value="PyrdxlP-dep_Trfase_small"/>
</dbReference>
<dbReference type="CDD" id="cd00610">
    <property type="entry name" value="OAT_like"/>
    <property type="match status" value="1"/>
</dbReference>
<comment type="cofactor">
    <cofactor evidence="1">
        <name>pyridoxal 5'-phosphate</name>
        <dbReference type="ChEBI" id="CHEBI:597326"/>
    </cofactor>
</comment>
<evidence type="ECO:0000313" key="4">
    <source>
        <dbReference type="Proteomes" id="UP000245992"/>
    </source>
</evidence>
<dbReference type="PANTHER" id="PTHR11986:SF121">
    <property type="entry name" value="BLR3010 PROTEIN"/>
    <property type="match status" value="1"/>
</dbReference>